<dbReference type="Gene3D" id="1.25.10.10">
    <property type="entry name" value="Leucine-rich Repeat Variant"/>
    <property type="match status" value="3"/>
</dbReference>
<dbReference type="PROSITE" id="PS50176">
    <property type="entry name" value="ARM_REPEAT"/>
    <property type="match status" value="2"/>
</dbReference>
<comment type="caution">
    <text evidence="3">The sequence shown here is derived from an EMBL/GenBank/DDBJ whole genome shotgun (WGS) entry which is preliminary data.</text>
</comment>
<dbReference type="EMBL" id="NQJD01000049">
    <property type="protein sequence ID" value="TAA73928.1"/>
    <property type="molecule type" value="Genomic_DNA"/>
</dbReference>
<gene>
    <name evidence="3" type="ORF">CDV28_14916</name>
</gene>
<dbReference type="Proteomes" id="UP000316238">
    <property type="component" value="Unassembled WGS sequence"/>
</dbReference>
<dbReference type="PANTHER" id="PTHR12697:SF38">
    <property type="entry name" value="PBS LYASE HEAT DOMAIN PROTEIN REPEAT-CONTAINING PROTEIN"/>
    <property type="match status" value="1"/>
</dbReference>
<dbReference type="GO" id="GO:0016491">
    <property type="term" value="F:oxidoreductase activity"/>
    <property type="evidence" value="ECO:0007669"/>
    <property type="project" value="TreeGrafter"/>
</dbReference>
<comment type="function">
    <text evidence="1">Catalyzes the hydroxylation of the N(6)-(4-aminobutyl)-L-lysine intermediate produced by deoxyhypusine synthase/DHPS on a critical lysine of the eukaryotic translation initiation factor 5A/eIF-5A. This is the second step of the post-translational modification of that lysine into an unusual amino acid residue named hypusine. Hypusination is unique to mature eIF-5A factor and is essential for its function.</text>
</comment>
<evidence type="ECO:0000256" key="1">
    <source>
        <dbReference type="ARBA" id="ARBA00045876"/>
    </source>
</evidence>
<dbReference type="Pfam" id="PF03130">
    <property type="entry name" value="HEAT_PBS"/>
    <property type="match status" value="1"/>
</dbReference>
<protein>
    <submittedName>
        <fullName evidence="3">HEAT repeat</fullName>
    </submittedName>
</protein>
<dbReference type="SUPFAM" id="SSF48371">
    <property type="entry name" value="ARM repeat"/>
    <property type="match status" value="2"/>
</dbReference>
<proteinExistence type="predicted"/>
<dbReference type="InterPro" id="IPR004155">
    <property type="entry name" value="PBS_lyase_HEAT"/>
</dbReference>
<dbReference type="Pfam" id="PF13646">
    <property type="entry name" value="HEAT_2"/>
    <property type="match status" value="2"/>
</dbReference>
<dbReference type="InterPro" id="IPR000225">
    <property type="entry name" value="Armadillo"/>
</dbReference>
<name>A0A521FYS6_9BACT</name>
<dbReference type="AlphaFoldDB" id="A0A521FYS6"/>
<dbReference type="SMART" id="SM00567">
    <property type="entry name" value="EZ_HEAT"/>
    <property type="match status" value="11"/>
</dbReference>
<organism evidence="3 4">
    <name type="scientific">Candidatus Electronema aureum</name>
    <dbReference type="NCBI Taxonomy" id="2005002"/>
    <lineage>
        <taxon>Bacteria</taxon>
        <taxon>Pseudomonadati</taxon>
        <taxon>Thermodesulfobacteriota</taxon>
        <taxon>Desulfobulbia</taxon>
        <taxon>Desulfobulbales</taxon>
        <taxon>Desulfobulbaceae</taxon>
        <taxon>Candidatus Electronema</taxon>
    </lineage>
</organism>
<dbReference type="InterPro" id="IPR016024">
    <property type="entry name" value="ARM-type_fold"/>
</dbReference>
<feature type="coiled-coil region" evidence="2">
    <location>
        <begin position="497"/>
        <end position="524"/>
    </location>
</feature>
<evidence type="ECO:0000313" key="3">
    <source>
        <dbReference type="EMBL" id="TAA73928.1"/>
    </source>
</evidence>
<accession>A0A521FYS6</accession>
<dbReference type="InterPro" id="IPR021133">
    <property type="entry name" value="HEAT_type_2"/>
</dbReference>
<dbReference type="SMART" id="SM00185">
    <property type="entry name" value="ARM"/>
    <property type="match status" value="5"/>
</dbReference>
<evidence type="ECO:0000256" key="2">
    <source>
        <dbReference type="SAM" id="Coils"/>
    </source>
</evidence>
<keyword evidence="2" id="KW-0175">Coiled coil</keyword>
<sequence>MPTLIKLLADEDADVRQSAAYATGKFNDGSAMPVLVKLLSDTDANVRRSAAAALSNIGDKLVASELFKLFADKNANVRWVATYTVGTLGDSSIIPELVKFLTNENAKARQSAVDALGRFGDRSVAPELVKFLTDAEKEVRRAAAEALGNLGDTSAVPELVKFLSDENPYVQLSVAAVLGRLGDRTAAPALLKLLANREMNVRQSAGTYLSNLGDSAAVPALVKIIADQNSYMRESAAEALSNLGDNSVLPVLMGMLKDSDVRTAAVAALGRLRITQAAPEIIRLKLLERGNMESQRTAAFALAQMNFSAPELETWRQRAFSKAQEKFAAQNAFQRTQAAQLLCAIATEESAKMLVQLINDPNREVKEEAVRQTGLLAELHPEWIKPEPLLALLNQPNVQLRRAAIKALGQLVSFQGEKNPAELPGVEQKVHAALITLVSAEQKDFAARQAALDALGAAGRYGQELFDFLAKLDKKKDDSLRYRCLHWLGRMEYPAAKNYVENELKELEQEKAAWREERQKTEQNELKQEDKTWPKEHWEYLLGNALARIAPAERGIALLGHPLHYVRLAAVRALAGKADADLIGKIIHVHQDFDPDKLPSPFPYTAFQAIDLALWNLEYTGTAADLAKLEDILAKLKPCQIPGQERAIQERLEWTIERLEEKLAENTAKFNPKEN</sequence>
<evidence type="ECO:0000313" key="4">
    <source>
        <dbReference type="Proteomes" id="UP000316238"/>
    </source>
</evidence>
<dbReference type="InterPro" id="IPR011989">
    <property type="entry name" value="ARM-like"/>
</dbReference>
<dbReference type="PANTHER" id="PTHR12697">
    <property type="entry name" value="PBS LYASE HEAT-LIKE PROTEIN"/>
    <property type="match status" value="1"/>
</dbReference>
<reference evidence="3" key="1">
    <citation type="submission" date="2017-07" db="EMBL/GenBank/DDBJ databases">
        <title>The cable genome - Insights into the physiology and evolution of filamentous bacteria capable of sulfide oxidation via long distance electron transfer.</title>
        <authorList>
            <person name="Thorup C."/>
            <person name="Bjerg J.T."/>
            <person name="Schreiber L."/>
            <person name="Nielsen L.P."/>
            <person name="Kjeldsen K.U."/>
            <person name="Boesen T."/>
            <person name="Boggild A."/>
            <person name="Meysman F."/>
            <person name="Geelhoed J."/>
            <person name="Schramm A."/>
        </authorList>
    </citation>
    <scope>NUCLEOTIDE SEQUENCE [LARGE SCALE GENOMIC DNA]</scope>
    <source>
        <strain evidence="3">GS</strain>
    </source>
</reference>
<keyword evidence="4" id="KW-1185">Reference proteome</keyword>
<dbReference type="PROSITE" id="PS50077">
    <property type="entry name" value="HEAT_REPEAT"/>
    <property type="match status" value="3"/>
</dbReference>